<proteinExistence type="predicted"/>
<protein>
    <submittedName>
        <fullName evidence="1">DUF2817 domain-containing protein</fullName>
    </submittedName>
</protein>
<dbReference type="Gene3D" id="3.40.630.10">
    <property type="entry name" value="Zn peptidases"/>
    <property type="match status" value="1"/>
</dbReference>
<dbReference type="Proteomes" id="UP000253941">
    <property type="component" value="Unassembled WGS sequence"/>
</dbReference>
<dbReference type="RefSeq" id="WP_114580683.1">
    <property type="nucleotide sequence ID" value="NZ_QPMH01000002.1"/>
</dbReference>
<keyword evidence="2" id="KW-1185">Reference proteome</keyword>
<dbReference type="EMBL" id="QPMH01000002">
    <property type="protein sequence ID" value="RDD63429.1"/>
    <property type="molecule type" value="Genomic_DNA"/>
</dbReference>
<organism evidence="1 2">
    <name type="scientific">Ferruginivarius sediminum</name>
    <dbReference type="NCBI Taxonomy" id="2661937"/>
    <lineage>
        <taxon>Bacteria</taxon>
        <taxon>Pseudomonadati</taxon>
        <taxon>Pseudomonadota</taxon>
        <taxon>Alphaproteobacteria</taxon>
        <taxon>Rhodospirillales</taxon>
        <taxon>Rhodospirillaceae</taxon>
        <taxon>Ferruginivarius</taxon>
    </lineage>
</organism>
<dbReference type="Pfam" id="PF10994">
    <property type="entry name" value="DUF2817"/>
    <property type="match status" value="1"/>
</dbReference>
<sequence>MPVHVHFGEDYSDSRARFRDAARDAGAAVEAWSNPAPGPDGGPVDTDVAWLGPRNAERVLVTISGTHGAEGFCGSGSQVAWLRDGARTPDSLAQLHIHAINPHGFAWLRRVTEGNVDLNRNFIDHGRPYPVNHGFEELFPYLCPATWDADTVAECDAVLDAYAEKHGTRALQKAISGGQYAHPDGIFFGGHAPTWSRRTLESILSRYLSKARRVALVDYHTGLGPYGHGERIVVHRPDTAAYERARQVWDDDIASPFLGTSAATELHGVNLDGIEAALSHAELTACALEYGTSPSPEVRRALRGDNWLHAHAPEGTLDSAKGRAIKAELRRVFYPDRDDWREMVVARSMQTLDAALGWLKDGD</sequence>
<dbReference type="InterPro" id="IPR021259">
    <property type="entry name" value="DUF2817"/>
</dbReference>
<comment type="caution">
    <text evidence="1">The sequence shown here is derived from an EMBL/GenBank/DDBJ whole genome shotgun (WGS) entry which is preliminary data.</text>
</comment>
<dbReference type="CDD" id="cd06233">
    <property type="entry name" value="M14-like"/>
    <property type="match status" value="1"/>
</dbReference>
<dbReference type="SUPFAM" id="SSF53187">
    <property type="entry name" value="Zn-dependent exopeptidases"/>
    <property type="match status" value="1"/>
</dbReference>
<dbReference type="AlphaFoldDB" id="A0A369TDN1"/>
<name>A0A369TDN1_9PROT</name>
<accession>A0A369TDN1</accession>
<evidence type="ECO:0000313" key="1">
    <source>
        <dbReference type="EMBL" id="RDD63429.1"/>
    </source>
</evidence>
<reference evidence="1 2" key="1">
    <citation type="submission" date="2018-07" db="EMBL/GenBank/DDBJ databases">
        <title>Venubactetium sediminum gen. nov., sp. nov., isolated from a marine solar saltern.</title>
        <authorList>
            <person name="Wang S."/>
        </authorList>
    </citation>
    <scope>NUCLEOTIDE SEQUENCE [LARGE SCALE GENOMIC DNA]</scope>
    <source>
        <strain evidence="1 2">WD2A32</strain>
    </source>
</reference>
<gene>
    <name evidence="1" type="ORF">DRB17_03025</name>
</gene>
<evidence type="ECO:0000313" key="2">
    <source>
        <dbReference type="Proteomes" id="UP000253941"/>
    </source>
</evidence>